<feature type="compositionally biased region" description="Basic and acidic residues" evidence="2">
    <location>
        <begin position="869"/>
        <end position="895"/>
    </location>
</feature>
<dbReference type="Pfam" id="PF02517">
    <property type="entry name" value="Rce1-like"/>
    <property type="match status" value="1"/>
</dbReference>
<gene>
    <name evidence="6" type="ORF">ZOSMA_202G00170</name>
</gene>
<name>A0A0K9PLS1_ZOSMR</name>
<feature type="compositionally biased region" description="Polar residues" evidence="2">
    <location>
        <begin position="793"/>
        <end position="805"/>
    </location>
</feature>
<evidence type="ECO:0000313" key="7">
    <source>
        <dbReference type="Proteomes" id="UP000036987"/>
    </source>
</evidence>
<feature type="domain" description="CAAX prenyl protease 2/Lysostaphin resistance protein A-like" evidence="4">
    <location>
        <begin position="1711"/>
        <end position="1792"/>
    </location>
</feature>
<dbReference type="SUPFAM" id="SSF53474">
    <property type="entry name" value="alpha/beta-Hydrolases"/>
    <property type="match status" value="1"/>
</dbReference>
<feature type="domain" description="DUF7750" evidence="5">
    <location>
        <begin position="592"/>
        <end position="656"/>
    </location>
</feature>
<evidence type="ECO:0000313" key="6">
    <source>
        <dbReference type="EMBL" id="KMZ69931.1"/>
    </source>
</evidence>
<feature type="transmembrane region" description="Helical" evidence="3">
    <location>
        <begin position="1827"/>
        <end position="1844"/>
    </location>
</feature>
<feature type="compositionally biased region" description="Polar residues" evidence="2">
    <location>
        <begin position="854"/>
        <end position="868"/>
    </location>
</feature>
<dbReference type="GO" id="GO:0004175">
    <property type="term" value="F:endopeptidase activity"/>
    <property type="evidence" value="ECO:0007669"/>
    <property type="project" value="UniProtKB-ARBA"/>
</dbReference>
<feature type="transmembrane region" description="Helical" evidence="3">
    <location>
        <begin position="1785"/>
        <end position="1807"/>
    </location>
</feature>
<feature type="compositionally biased region" description="Basic and acidic residues" evidence="2">
    <location>
        <begin position="677"/>
        <end position="690"/>
    </location>
</feature>
<evidence type="ECO:0000256" key="1">
    <source>
        <dbReference type="ARBA" id="ARBA00010884"/>
    </source>
</evidence>
<dbReference type="PANTHER" id="PTHR10794:SF92">
    <property type="entry name" value="EMBRYOGENESIS-ASSOCIATED PROTEIN EMB8"/>
    <property type="match status" value="1"/>
</dbReference>
<accession>A0A0K9PLS1</accession>
<feature type="region of interest" description="Disordered" evidence="2">
    <location>
        <begin position="1473"/>
        <end position="1494"/>
    </location>
</feature>
<sequence>MKPELIASPLYLRPMIGVPHRSSSHIHSLKRRRLKKLRRRSTTPTMSISVSLEGLFHDIISGFPHINSLELIVPAVGFVSGTAIYLSSQMYRRRKIPEQEVVRDWILFSSPTPFNRSVLLRCPALSFVHGGELLDDVSEQIVREERHFVNLDRRRIWIPMSGVDEWSEDIGVRYQRVCIRTDDGGVIAIDWPENLYLDKEQGFNTTVLLIPGSARGSLDGDVMSFVQEALRHGCFPVVMNPRGCAGSPIITPRLFTASDSDDIATAVQFVKQSRPWTTLMCVGWGYGSNMLTKYLSESGEEAAITATICIDSLFDLDEVTKSYPHCVALDQKLAHGFVDILQANKEIFQGKHKRFDVAKALSATTVREFDEAISMISYGYESIKEFYVRCNVRNSASRVRIPLLFIQSDESLTPFFSIPRDSIAENPYTSLLIPSSLPSNVNRSDKSTVVWCQHLAIEWLQAIELSLLKGRHPLLEDLNIPLNPSYDFPLLVTGDSEKNISSGSKFRERKISTNFKSENRKDIVEHLQSDAVNQYSEDPLNFIFGEGENAEQGLKSVNGTLQNKKVNTDSHFEQVTSANDTQKDDAFTNENSQALASAKIVLNMLDATRPGSLDNDQKRKVLEAVNQGETFINALQVVVPEDVREKLTSTISEIVQTQGTNLNIDKLMKFGYKRDIKKDTKSHSEEKSKEIPSMGVDGSPDQKRDVTTIRQVTNNQGLTSENSEAATPNSEMEHSSTESSTPEEESFTEGKHDKVIQSQKIDRAHENDQMTVGETVDVNSNKVEKRSMESGEILSTDSDNDSIINKQGKVDDSKEAETGQDKIDQDVKSDNSSAQMTVGETVDVNSNKVEKGSMESSEILSTDSGNDSTIDKQGKVDDSKEAETGQDKIDQDVKSDNSSAHSPAPINVSEALNAFVSFDDSSQIAVNTVFGVIENLIDHMEKKKDENGRSENKDDHLEITKEKRDNNLKAGKESKNGNPKFEEDDKDEVSKKENMIEQLKNHPSQNIVEEKRDEYLHTRDGRKEKTPRFSEESRDMDKDTKEVSNSAFGISENMMGQLDKQASQNTKESSDEKLKAQEKNRDDDPIAKSFPISIYTPEKVELSLESDVILSTNKFKCDPDIYAITPEDAKPDKQKELTSDGLNNDHACTEEDAHCHPPKLLDQKNLESSYNAYLGSYLSKSLNMKSLNTSSTTDQLFYADKRQWEMPNQSENDKCSIEEIKRYKGMNENVQNQILDGEQSRSEKQSNVEIDTIEDHGKGGGFVNITKPKLMCLVRDAILNSLEVEVNRSLGSLDIDMEAELASDIEMVADGVSYSVLQESEMTLSLEDETPSMKFGTIQVQFLVGTISSTVQNTTHLRNILPIGVIIGSSLASLGEYLNISDVAGSKRSEARLVGDKKEKMASQESNFDSRYDSIGQEHCRNANIQDGEKEKLDKVGSSNGDVLTKALTTITNPSSLIPYRQKYDIQESFKRDISGSNNNAKNTQKVEDNAESSIQDTSVNSIIETPTSIDTVVSSEETDKERKVVSVLTELGQRGGFLSYFGNIAILWGGIRGAMNLTDKLINFLDIAERSLFQRIIGFVFMVLVLWSPVAITLLPNVVQSWMDKSSYGIAGYACLAGLNVAILILVMLWGKRIRGYEYPLKQYGLNFPSISKVFYFLRGLIGGTMLVLSVHLVNTSLGFACFVRPPNIPELSSGAKILVKEYGNLVLLFIRGILTASWVSFMEELWFRSWLPDEISLDFEYHWAIIVSGLAFALFQRSVSSAPAFLFLSLALSGLKKRDGGSLFIPIGFRSGIMLASLLVHSIGFVNYKSSNPLWVASTQSQHPFDGIVGLSLCILLAIFLYPRQTHTAKEKIERNIKKQMEDT</sequence>
<dbReference type="InterPro" id="IPR029058">
    <property type="entry name" value="AB_hydrolase_fold"/>
</dbReference>
<feature type="compositionally biased region" description="Basic and acidic residues" evidence="2">
    <location>
        <begin position="1068"/>
        <end position="1086"/>
    </location>
</feature>
<evidence type="ECO:0000259" key="5">
    <source>
        <dbReference type="Pfam" id="PF24930"/>
    </source>
</evidence>
<comment type="similarity">
    <text evidence="1">Belongs to the AB hydrolase superfamily. AB hydrolase 4 family.</text>
</comment>
<evidence type="ECO:0000259" key="4">
    <source>
        <dbReference type="Pfam" id="PF02517"/>
    </source>
</evidence>
<feature type="transmembrane region" description="Helical" evidence="3">
    <location>
        <begin position="1657"/>
        <end position="1684"/>
    </location>
</feature>
<organism evidence="6 7">
    <name type="scientific">Zostera marina</name>
    <name type="common">Eelgrass</name>
    <dbReference type="NCBI Taxonomy" id="29655"/>
    <lineage>
        <taxon>Eukaryota</taxon>
        <taxon>Viridiplantae</taxon>
        <taxon>Streptophyta</taxon>
        <taxon>Embryophyta</taxon>
        <taxon>Tracheophyta</taxon>
        <taxon>Spermatophyta</taxon>
        <taxon>Magnoliopsida</taxon>
        <taxon>Liliopsida</taxon>
        <taxon>Zosteraceae</taxon>
        <taxon>Zostera</taxon>
    </lineage>
</organism>
<keyword evidence="3" id="KW-0472">Membrane</keyword>
<dbReference type="EMBL" id="LFYR01000736">
    <property type="protein sequence ID" value="KMZ69931.1"/>
    <property type="molecule type" value="Genomic_DNA"/>
</dbReference>
<feature type="compositionally biased region" description="Basic and acidic residues" evidence="2">
    <location>
        <begin position="1008"/>
        <end position="1042"/>
    </location>
</feature>
<feature type="region of interest" description="Disordered" evidence="2">
    <location>
        <begin position="677"/>
        <end position="905"/>
    </location>
</feature>
<keyword evidence="3" id="KW-1133">Transmembrane helix</keyword>
<evidence type="ECO:0000256" key="2">
    <source>
        <dbReference type="SAM" id="MobiDB-lite"/>
    </source>
</evidence>
<dbReference type="InterPro" id="IPR050960">
    <property type="entry name" value="AB_hydrolase_4_sf"/>
</dbReference>
<dbReference type="InterPro" id="IPR056652">
    <property type="entry name" value="DUF7750"/>
</dbReference>
<dbReference type="Gene3D" id="3.40.50.1820">
    <property type="entry name" value="alpha/beta hydrolase"/>
    <property type="match status" value="1"/>
</dbReference>
<feature type="transmembrane region" description="Helical" evidence="3">
    <location>
        <begin position="1611"/>
        <end position="1632"/>
    </location>
</feature>
<reference evidence="7" key="1">
    <citation type="journal article" date="2016" name="Nature">
        <title>The genome of the seagrass Zostera marina reveals angiosperm adaptation to the sea.</title>
        <authorList>
            <person name="Olsen J.L."/>
            <person name="Rouze P."/>
            <person name="Verhelst B."/>
            <person name="Lin Y.-C."/>
            <person name="Bayer T."/>
            <person name="Collen J."/>
            <person name="Dattolo E."/>
            <person name="De Paoli E."/>
            <person name="Dittami S."/>
            <person name="Maumus F."/>
            <person name="Michel G."/>
            <person name="Kersting A."/>
            <person name="Lauritano C."/>
            <person name="Lohaus R."/>
            <person name="Toepel M."/>
            <person name="Tonon T."/>
            <person name="Vanneste K."/>
            <person name="Amirebrahimi M."/>
            <person name="Brakel J."/>
            <person name="Bostroem C."/>
            <person name="Chovatia M."/>
            <person name="Grimwood J."/>
            <person name="Jenkins J.W."/>
            <person name="Jueterbock A."/>
            <person name="Mraz A."/>
            <person name="Stam W.T."/>
            <person name="Tice H."/>
            <person name="Bornberg-Bauer E."/>
            <person name="Green P.J."/>
            <person name="Pearson G.A."/>
            <person name="Procaccini G."/>
            <person name="Duarte C.M."/>
            <person name="Schmutz J."/>
            <person name="Reusch T.B.H."/>
            <person name="Van de Peer Y."/>
        </authorList>
    </citation>
    <scope>NUCLEOTIDE SEQUENCE [LARGE SCALE GENOMIC DNA]</scope>
    <source>
        <strain evidence="7">cv. Finnish</strain>
    </source>
</reference>
<feature type="region of interest" description="Disordered" evidence="2">
    <location>
        <begin position="941"/>
        <end position="1089"/>
    </location>
</feature>
<dbReference type="Pfam" id="PF24930">
    <property type="entry name" value="DUF7750"/>
    <property type="match status" value="1"/>
</dbReference>
<dbReference type="STRING" id="29655.A0A0K9PLS1"/>
<dbReference type="PANTHER" id="PTHR10794">
    <property type="entry name" value="ABHYDROLASE DOMAIN-CONTAINING PROTEIN"/>
    <property type="match status" value="1"/>
</dbReference>
<comment type="caution">
    <text evidence="6">The sequence shown here is derived from an EMBL/GenBank/DDBJ whole genome shotgun (WGS) entry which is preliminary data.</text>
</comment>
<feature type="compositionally biased region" description="Polar residues" evidence="2">
    <location>
        <begin position="708"/>
        <end position="729"/>
    </location>
</feature>
<feature type="transmembrane region" description="Helical" evidence="3">
    <location>
        <begin position="1743"/>
        <end position="1773"/>
    </location>
</feature>
<dbReference type="OrthoDB" id="5954035at2759"/>
<feature type="transmembrane region" description="Helical" evidence="3">
    <location>
        <begin position="1577"/>
        <end position="1599"/>
    </location>
</feature>
<dbReference type="OMA" id="GYFPVVM"/>
<feature type="compositionally biased region" description="Basic and acidic residues" evidence="2">
    <location>
        <begin position="748"/>
        <end position="768"/>
    </location>
</feature>
<evidence type="ECO:0008006" key="8">
    <source>
        <dbReference type="Google" id="ProtNLM"/>
    </source>
</evidence>
<keyword evidence="3" id="KW-0812">Transmembrane</keyword>
<feature type="compositionally biased region" description="Basic and acidic residues" evidence="2">
    <location>
        <begin position="808"/>
        <end position="829"/>
    </location>
</feature>
<dbReference type="Proteomes" id="UP000036987">
    <property type="component" value="Unassembled WGS sequence"/>
</dbReference>
<feature type="compositionally biased region" description="Basic and acidic residues" evidence="2">
    <location>
        <begin position="941"/>
        <end position="995"/>
    </location>
</feature>
<dbReference type="InterPro" id="IPR003675">
    <property type="entry name" value="Rce1/LyrA-like_dom"/>
</dbReference>
<feature type="compositionally biased region" description="Polar residues" evidence="2">
    <location>
        <begin position="830"/>
        <end position="847"/>
    </location>
</feature>
<protein>
    <recommendedName>
        <fullName evidence="8">Embryogenesis-associated protein EMB8</fullName>
    </recommendedName>
</protein>
<evidence type="ECO:0000256" key="3">
    <source>
        <dbReference type="SAM" id="Phobius"/>
    </source>
</evidence>
<dbReference type="GO" id="GO:0080120">
    <property type="term" value="P:CAAX-box protein maturation"/>
    <property type="evidence" value="ECO:0007669"/>
    <property type="project" value="UniProtKB-ARBA"/>
</dbReference>
<feature type="compositionally biased region" description="Polar residues" evidence="2">
    <location>
        <begin position="769"/>
        <end position="781"/>
    </location>
</feature>
<proteinExistence type="inferred from homology"/>
<feature type="compositionally biased region" description="Polar residues" evidence="2">
    <location>
        <begin position="1475"/>
        <end position="1484"/>
    </location>
</feature>
<keyword evidence="7" id="KW-1185">Reference proteome</keyword>